<evidence type="ECO:0000313" key="1">
    <source>
        <dbReference type="EMBL" id="TDD79637.1"/>
    </source>
</evidence>
<accession>A0A4V2YUZ5</accession>
<dbReference type="EMBL" id="SMKY01000107">
    <property type="protein sequence ID" value="TDD79637.1"/>
    <property type="molecule type" value="Genomic_DNA"/>
</dbReference>
<gene>
    <name evidence="1" type="ORF">E1293_22755</name>
</gene>
<name>A0A4V2YUZ5_9ACTN</name>
<keyword evidence="2" id="KW-1185">Reference proteome</keyword>
<dbReference type="AlphaFoldDB" id="A0A4V2YUZ5"/>
<protein>
    <submittedName>
        <fullName evidence="1">Uncharacterized protein</fullName>
    </submittedName>
</protein>
<sequence>MKIRCACGNLVRDQTDFIPYKARVIADQDWSDALDALDADQLWSLSRTMWQCTECGRLFIEDHDDRLRVFAPDSPAAPSDLLRSVHRDAWKRPLVGHWRTWTSASDGPPGELWWGIGVADEGMEDFDRWEDLERRYYEVFERLRGGGLLRSAFLRRGGDMVHEWPSP</sequence>
<reference evidence="1 2" key="1">
    <citation type="submission" date="2019-03" db="EMBL/GenBank/DDBJ databases">
        <title>Draft genome sequences of novel Actinobacteria.</title>
        <authorList>
            <person name="Sahin N."/>
            <person name="Ay H."/>
            <person name="Saygin H."/>
        </authorList>
    </citation>
    <scope>NUCLEOTIDE SEQUENCE [LARGE SCALE GENOMIC DNA]</scope>
    <source>
        <strain evidence="1 2">DSM 45941</strain>
    </source>
</reference>
<evidence type="ECO:0000313" key="2">
    <source>
        <dbReference type="Proteomes" id="UP000295578"/>
    </source>
</evidence>
<dbReference type="OrthoDB" id="1821427at2"/>
<dbReference type="Proteomes" id="UP000295578">
    <property type="component" value="Unassembled WGS sequence"/>
</dbReference>
<dbReference type="RefSeq" id="WP_132199477.1">
    <property type="nucleotide sequence ID" value="NZ_SMKY01000107.1"/>
</dbReference>
<organism evidence="1 2">
    <name type="scientific">Actinomadura darangshiensis</name>
    <dbReference type="NCBI Taxonomy" id="705336"/>
    <lineage>
        <taxon>Bacteria</taxon>
        <taxon>Bacillati</taxon>
        <taxon>Actinomycetota</taxon>
        <taxon>Actinomycetes</taxon>
        <taxon>Streptosporangiales</taxon>
        <taxon>Thermomonosporaceae</taxon>
        <taxon>Actinomadura</taxon>
    </lineage>
</organism>
<comment type="caution">
    <text evidence="1">The sequence shown here is derived from an EMBL/GenBank/DDBJ whole genome shotgun (WGS) entry which is preliminary data.</text>
</comment>
<proteinExistence type="predicted"/>